<dbReference type="InterPro" id="IPR009589">
    <property type="entry name" value="PH_YyaB-like"/>
</dbReference>
<evidence type="ECO:0000313" key="3">
    <source>
        <dbReference type="EMBL" id="HJF07035.1"/>
    </source>
</evidence>
<evidence type="ECO:0000259" key="2">
    <source>
        <dbReference type="Pfam" id="PF06713"/>
    </source>
</evidence>
<gene>
    <name evidence="4" type="ORF">DWY20_01780</name>
    <name evidence="3" type="ORF">K8U81_02420</name>
</gene>
<dbReference type="GO" id="GO:0030153">
    <property type="term" value="P:bacteriocin immunity"/>
    <property type="evidence" value="ECO:0007669"/>
    <property type="project" value="InterPro"/>
</dbReference>
<keyword evidence="1" id="KW-0812">Transmembrane</keyword>
<keyword evidence="1" id="KW-0472">Membrane</keyword>
<keyword evidence="5" id="KW-1185">Reference proteome</keyword>
<keyword evidence="1" id="KW-1133">Transmembrane helix</keyword>
<dbReference type="AlphaFoldDB" id="A0A412GY43"/>
<reference evidence="3" key="3">
    <citation type="submission" date="2021-09" db="EMBL/GenBank/DDBJ databases">
        <authorList>
            <person name="Gilroy R."/>
        </authorList>
    </citation>
    <scope>NUCLEOTIDE SEQUENCE</scope>
    <source>
        <strain evidence="3">CHK165-8395</strain>
    </source>
</reference>
<dbReference type="Proteomes" id="UP000285864">
    <property type="component" value="Unassembled WGS sequence"/>
</dbReference>
<accession>A0A412GY43</accession>
<protein>
    <submittedName>
        <fullName evidence="3">PH domain-containing protein</fullName>
    </submittedName>
</protein>
<feature type="domain" description="Uncharacterized protein YyaB-like PH" evidence="2">
    <location>
        <begin position="55"/>
        <end position="125"/>
    </location>
</feature>
<organism evidence="4 5">
    <name type="scientific">Phocaeicola coprocola</name>
    <dbReference type="NCBI Taxonomy" id="310298"/>
    <lineage>
        <taxon>Bacteria</taxon>
        <taxon>Pseudomonadati</taxon>
        <taxon>Bacteroidota</taxon>
        <taxon>Bacteroidia</taxon>
        <taxon>Bacteroidales</taxon>
        <taxon>Bacteroidaceae</taxon>
        <taxon>Phocaeicola</taxon>
    </lineage>
</organism>
<dbReference type="Proteomes" id="UP000718012">
    <property type="component" value="Unassembled WGS sequence"/>
</dbReference>
<sequence length="136" mass="15692">MKQVYRSKIDIWLLILILAAWGIPLTFIVWNEFSAVKFSVVLFMLVLTLALLFSIKYTIEGKTLRVDYSFFYSERINIDEITEIVNTHTFLSAPAASLDRIEITYGKNCVVLSPKDKQKFVKQLCDISANHIRVNI</sequence>
<dbReference type="EMBL" id="DYXD01000047">
    <property type="protein sequence ID" value="HJF07035.1"/>
    <property type="molecule type" value="Genomic_DNA"/>
</dbReference>
<evidence type="ECO:0000313" key="4">
    <source>
        <dbReference type="EMBL" id="RGR99794.1"/>
    </source>
</evidence>
<dbReference type="EMBL" id="QRUU01000004">
    <property type="protein sequence ID" value="RGR99794.1"/>
    <property type="molecule type" value="Genomic_DNA"/>
</dbReference>
<evidence type="ECO:0000313" key="5">
    <source>
        <dbReference type="Proteomes" id="UP000285864"/>
    </source>
</evidence>
<feature type="transmembrane region" description="Helical" evidence="1">
    <location>
        <begin position="12"/>
        <end position="30"/>
    </location>
</feature>
<reference evidence="3" key="2">
    <citation type="journal article" date="2021" name="PeerJ">
        <title>Extensive microbial diversity within the chicken gut microbiome revealed by metagenomics and culture.</title>
        <authorList>
            <person name="Gilroy R."/>
            <person name="Ravi A."/>
            <person name="Getino M."/>
            <person name="Pursley I."/>
            <person name="Horton D.L."/>
            <person name="Alikhan N.F."/>
            <person name="Baker D."/>
            <person name="Gharbi K."/>
            <person name="Hall N."/>
            <person name="Watson M."/>
            <person name="Adriaenssens E.M."/>
            <person name="Foster-Nyarko E."/>
            <person name="Jarju S."/>
            <person name="Secka A."/>
            <person name="Antonio M."/>
            <person name="Oren A."/>
            <person name="Chaudhuri R.R."/>
            <person name="La Ragione R."/>
            <person name="Hildebrand F."/>
            <person name="Pallen M.J."/>
        </authorList>
    </citation>
    <scope>NUCLEOTIDE SEQUENCE</scope>
    <source>
        <strain evidence="3">CHK165-8395</strain>
    </source>
</reference>
<evidence type="ECO:0000256" key="1">
    <source>
        <dbReference type="SAM" id="Phobius"/>
    </source>
</evidence>
<dbReference type="RefSeq" id="WP_022126251.1">
    <property type="nucleotide sequence ID" value="NZ_CATZZN010000102.1"/>
</dbReference>
<dbReference type="Pfam" id="PF06713">
    <property type="entry name" value="bPH_4"/>
    <property type="match status" value="1"/>
</dbReference>
<proteinExistence type="predicted"/>
<feature type="transmembrane region" description="Helical" evidence="1">
    <location>
        <begin position="36"/>
        <end position="55"/>
    </location>
</feature>
<comment type="caution">
    <text evidence="4">The sequence shown here is derived from an EMBL/GenBank/DDBJ whole genome shotgun (WGS) entry which is preliminary data.</text>
</comment>
<reference evidence="4 5" key="1">
    <citation type="submission" date="2018-08" db="EMBL/GenBank/DDBJ databases">
        <title>A genome reference for cultivated species of the human gut microbiota.</title>
        <authorList>
            <person name="Zou Y."/>
            <person name="Xue W."/>
            <person name="Luo G."/>
        </authorList>
    </citation>
    <scope>NUCLEOTIDE SEQUENCE [LARGE SCALE GENOMIC DNA]</scope>
    <source>
        <strain evidence="4 5">AF24-2</strain>
    </source>
</reference>
<name>A0A412GY43_9BACT</name>